<dbReference type="EMBL" id="BMFV01000009">
    <property type="protein sequence ID" value="GGH80141.1"/>
    <property type="molecule type" value="Genomic_DNA"/>
</dbReference>
<keyword evidence="2" id="KW-1185">Reference proteome</keyword>
<evidence type="ECO:0000313" key="2">
    <source>
        <dbReference type="Proteomes" id="UP000656813"/>
    </source>
</evidence>
<reference evidence="1" key="2">
    <citation type="submission" date="2020-09" db="EMBL/GenBank/DDBJ databases">
        <authorList>
            <person name="Sun Q."/>
            <person name="Zhou Y."/>
        </authorList>
    </citation>
    <scope>NUCLEOTIDE SEQUENCE</scope>
    <source>
        <strain evidence="1">CGMCC 1.12777</strain>
    </source>
</reference>
<accession>A0A8J3ELP0</accession>
<dbReference type="AlphaFoldDB" id="A0A8J3ELP0"/>
<dbReference type="Proteomes" id="UP000656813">
    <property type="component" value="Unassembled WGS sequence"/>
</dbReference>
<comment type="caution">
    <text evidence="1">The sequence shown here is derived from an EMBL/GenBank/DDBJ whole genome shotgun (WGS) entry which is preliminary data.</text>
</comment>
<dbReference type="RefSeq" id="WP_188496887.1">
    <property type="nucleotide sequence ID" value="NZ_BMFV01000009.1"/>
</dbReference>
<name>A0A8J3ELP0_9BACL</name>
<evidence type="ECO:0000313" key="1">
    <source>
        <dbReference type="EMBL" id="GGH80141.1"/>
    </source>
</evidence>
<protein>
    <submittedName>
        <fullName evidence="1">Uncharacterized protein</fullName>
    </submittedName>
</protein>
<gene>
    <name evidence="1" type="ORF">GCM10007096_16110</name>
</gene>
<proteinExistence type="predicted"/>
<sequence>MFDQSFVKDLTKFFYNREGRVTESNTYYYEIEKFLAGKISRDDFLELEVMINNLSSEGQFQSFKKGFQDGMKMMAFMECQL</sequence>
<reference evidence="1" key="1">
    <citation type="journal article" date="2014" name="Int. J. Syst. Evol. Microbiol.">
        <title>Complete genome sequence of Corynebacterium casei LMG S-19264T (=DSM 44701T), isolated from a smear-ripened cheese.</title>
        <authorList>
            <consortium name="US DOE Joint Genome Institute (JGI-PGF)"/>
            <person name="Walter F."/>
            <person name="Albersmeier A."/>
            <person name="Kalinowski J."/>
            <person name="Ruckert C."/>
        </authorList>
    </citation>
    <scope>NUCLEOTIDE SEQUENCE</scope>
    <source>
        <strain evidence="1">CGMCC 1.12777</strain>
    </source>
</reference>
<organism evidence="1 2">
    <name type="scientific">Pullulanibacillus pueri</name>
    <dbReference type="NCBI Taxonomy" id="1437324"/>
    <lineage>
        <taxon>Bacteria</taxon>
        <taxon>Bacillati</taxon>
        <taxon>Bacillota</taxon>
        <taxon>Bacilli</taxon>
        <taxon>Bacillales</taxon>
        <taxon>Sporolactobacillaceae</taxon>
        <taxon>Pullulanibacillus</taxon>
    </lineage>
</organism>